<name>A0A383WG95_TETOB</name>
<reference evidence="5 6" key="1">
    <citation type="submission" date="2016-10" db="EMBL/GenBank/DDBJ databases">
        <authorList>
            <person name="Cai Z."/>
        </authorList>
    </citation>
    <scope>NUCLEOTIDE SEQUENCE [LARGE SCALE GENOMIC DNA]</scope>
</reference>
<feature type="domain" description="Peptidase C1A papain C-terminal" evidence="3">
    <location>
        <begin position="185"/>
        <end position="405"/>
    </location>
</feature>
<dbReference type="PRINTS" id="PR00705">
    <property type="entry name" value="PAPAIN"/>
</dbReference>
<dbReference type="EMBL" id="FNXT01001093">
    <property type="protein sequence ID" value="SZX71985.1"/>
    <property type="molecule type" value="Genomic_DNA"/>
</dbReference>
<dbReference type="Pfam" id="PF00112">
    <property type="entry name" value="Peptidase_C1"/>
    <property type="match status" value="1"/>
</dbReference>
<comment type="similarity">
    <text evidence="1">Belongs to the peptidase C1 family.</text>
</comment>
<sequence>MAPSRNILPLLLLATLLCTQAKPDDKVQASRDKVSKALQDDEAAWADYVAEFGAGSVMNLVAGPQTKDLPEPARAAAYKNNFKAALREMDKLNKQAEKDGDDVAFGINSHAHLSAEEFAALRATGVRTAAKRRAPRRAGAESAAAASPAAEAAEAAALTSGGRKLQQTCSTSSGQVAYTLGSTVAPAAVNWVSNGFVTPIRNQGQCGSCVAFATTVLTEFALMKRNSIYNNANTDLSEDDLMECEPTLSGCNGAGLNTYVSSVSCRGQSTEATAPYNYADSNYCPAGDTRAAERGAMKTTLNFQWAAVPRSNADLMRAVATAPTQIGVKADGYAFQYYTTGIVGCSVEGKRAVSNHAVTVVGYGVSGGKPYFLVKNSWGTGWGEAGFFRVQKDCILSSKAPYGPFAMFASSPIVPVL</sequence>
<proteinExistence type="inferred from homology"/>
<dbReference type="InterPro" id="IPR013128">
    <property type="entry name" value="Peptidase_C1A"/>
</dbReference>
<evidence type="ECO:0000313" key="6">
    <source>
        <dbReference type="Proteomes" id="UP000256970"/>
    </source>
</evidence>
<dbReference type="GO" id="GO:0008234">
    <property type="term" value="F:cysteine-type peptidase activity"/>
    <property type="evidence" value="ECO:0007669"/>
    <property type="project" value="InterPro"/>
</dbReference>
<dbReference type="EMBL" id="FNXT01001248">
    <property type="protein sequence ID" value="SZX76089.1"/>
    <property type="molecule type" value="Genomic_DNA"/>
</dbReference>
<feature type="signal peptide" evidence="2">
    <location>
        <begin position="1"/>
        <end position="21"/>
    </location>
</feature>
<dbReference type="Proteomes" id="UP000256970">
    <property type="component" value="Unassembled WGS sequence"/>
</dbReference>
<dbReference type="InterPro" id="IPR025660">
    <property type="entry name" value="Pept_his_AS"/>
</dbReference>
<organism evidence="5 6">
    <name type="scientific">Tetradesmus obliquus</name>
    <name type="common">Green alga</name>
    <name type="synonym">Acutodesmus obliquus</name>
    <dbReference type="NCBI Taxonomy" id="3088"/>
    <lineage>
        <taxon>Eukaryota</taxon>
        <taxon>Viridiplantae</taxon>
        <taxon>Chlorophyta</taxon>
        <taxon>core chlorophytes</taxon>
        <taxon>Chlorophyceae</taxon>
        <taxon>CS clade</taxon>
        <taxon>Sphaeropleales</taxon>
        <taxon>Scenedesmaceae</taxon>
        <taxon>Tetradesmus</taxon>
    </lineage>
</organism>
<evidence type="ECO:0000313" key="5">
    <source>
        <dbReference type="EMBL" id="SZX76089.1"/>
    </source>
</evidence>
<dbReference type="InterPro" id="IPR000668">
    <property type="entry name" value="Peptidase_C1A_C"/>
</dbReference>
<accession>A0A383WG95</accession>
<feature type="chain" id="PRO_5033361535" description="Peptidase C1A papain C-terminal domain-containing protein" evidence="2">
    <location>
        <begin position="22"/>
        <end position="417"/>
    </location>
</feature>
<dbReference type="InterPro" id="IPR038765">
    <property type="entry name" value="Papain-like_cys_pep_sf"/>
</dbReference>
<dbReference type="PANTHER" id="PTHR12411">
    <property type="entry name" value="CYSTEINE PROTEASE FAMILY C1-RELATED"/>
    <property type="match status" value="1"/>
</dbReference>
<evidence type="ECO:0000256" key="1">
    <source>
        <dbReference type="ARBA" id="ARBA00008455"/>
    </source>
</evidence>
<dbReference type="CDD" id="cd02248">
    <property type="entry name" value="Peptidase_C1A"/>
    <property type="match status" value="1"/>
</dbReference>
<dbReference type="SMART" id="SM00645">
    <property type="entry name" value="Pept_C1"/>
    <property type="match status" value="1"/>
</dbReference>
<evidence type="ECO:0000259" key="3">
    <source>
        <dbReference type="SMART" id="SM00645"/>
    </source>
</evidence>
<dbReference type="GO" id="GO:0006508">
    <property type="term" value="P:proteolysis"/>
    <property type="evidence" value="ECO:0007669"/>
    <property type="project" value="InterPro"/>
</dbReference>
<dbReference type="InterPro" id="IPR039417">
    <property type="entry name" value="Peptidase_C1A_papain-like"/>
</dbReference>
<gene>
    <name evidence="4" type="ORF">BQ4739_LOCUS12085</name>
    <name evidence="5" type="ORF">BQ4739_LOCUS16452</name>
</gene>
<dbReference type="SUPFAM" id="SSF54001">
    <property type="entry name" value="Cysteine proteinases"/>
    <property type="match status" value="1"/>
</dbReference>
<protein>
    <recommendedName>
        <fullName evidence="3">Peptidase C1A papain C-terminal domain-containing protein</fullName>
    </recommendedName>
</protein>
<evidence type="ECO:0000313" key="4">
    <source>
        <dbReference type="EMBL" id="SZX71985.1"/>
    </source>
</evidence>
<dbReference type="Gene3D" id="3.90.70.10">
    <property type="entry name" value="Cysteine proteinases"/>
    <property type="match status" value="1"/>
</dbReference>
<dbReference type="STRING" id="3088.A0A383WG95"/>
<evidence type="ECO:0000256" key="2">
    <source>
        <dbReference type="SAM" id="SignalP"/>
    </source>
</evidence>
<keyword evidence="6" id="KW-1185">Reference proteome</keyword>
<keyword evidence="2" id="KW-0732">Signal</keyword>
<dbReference type="AlphaFoldDB" id="A0A383WG95"/>
<dbReference type="PROSITE" id="PS00639">
    <property type="entry name" value="THIOL_PROTEASE_HIS"/>
    <property type="match status" value="1"/>
</dbReference>